<keyword evidence="11" id="KW-0677">Repeat</keyword>
<keyword evidence="6" id="KW-0134">Cell wall</keyword>
<keyword evidence="15" id="KW-1015">Disulfide bond</keyword>
<dbReference type="Pfam" id="PF08263">
    <property type="entry name" value="LRRNT_2"/>
    <property type="match status" value="1"/>
</dbReference>
<evidence type="ECO:0000313" key="24">
    <source>
        <dbReference type="Proteomes" id="UP000053144"/>
    </source>
</evidence>
<dbReference type="InterPro" id="IPR046956">
    <property type="entry name" value="RLP23-like"/>
</dbReference>
<dbReference type="InterPro" id="IPR032675">
    <property type="entry name" value="LRR_dom_sf"/>
</dbReference>
<evidence type="ECO:0000256" key="8">
    <source>
        <dbReference type="ARBA" id="ARBA00022614"/>
    </source>
</evidence>
<proteinExistence type="inferred from homology"/>
<keyword evidence="8" id="KW-0433">Leucine-rich repeat</keyword>
<dbReference type="PANTHER" id="PTHR48063">
    <property type="entry name" value="LRR RECEPTOR-LIKE KINASE"/>
    <property type="match status" value="1"/>
</dbReference>
<keyword evidence="16" id="KW-0675">Receptor</keyword>
<evidence type="ECO:0000256" key="19">
    <source>
        <dbReference type="SAM" id="Phobius"/>
    </source>
</evidence>
<comment type="similarity">
    <text evidence="4">Belongs to the RLP family.</text>
</comment>
<evidence type="ECO:0000259" key="22">
    <source>
        <dbReference type="Pfam" id="PF23598"/>
    </source>
</evidence>
<dbReference type="AlphaFoldDB" id="A0A0L9VJS2"/>
<feature type="signal peptide" evidence="20">
    <location>
        <begin position="1"/>
        <end position="20"/>
    </location>
</feature>
<keyword evidence="10 20" id="KW-0732">Signal</keyword>
<dbReference type="FunFam" id="3.80.10.10:FF:000400">
    <property type="entry name" value="Nuclear pore complex protein NUP107"/>
    <property type="match status" value="1"/>
</dbReference>
<feature type="domain" description="Disease resistance R13L4/SHOC-2-like LRR" evidence="22">
    <location>
        <begin position="156"/>
        <end position="353"/>
    </location>
</feature>
<keyword evidence="13 19" id="KW-1133">Transmembrane helix</keyword>
<feature type="transmembrane region" description="Helical" evidence="19">
    <location>
        <begin position="1068"/>
        <end position="1090"/>
    </location>
</feature>
<evidence type="ECO:0000256" key="10">
    <source>
        <dbReference type="ARBA" id="ARBA00022729"/>
    </source>
</evidence>
<comment type="similarity">
    <text evidence="18">Belongs to the polygalacturonase-inhibiting protein family.</text>
</comment>
<feature type="domain" description="Leucine-rich repeat-containing N-terminal plant-type" evidence="21">
    <location>
        <begin position="39"/>
        <end position="79"/>
    </location>
</feature>
<gene>
    <name evidence="23" type="ORF">LR48_Vigan10g119300</name>
</gene>
<dbReference type="Pfam" id="PF23598">
    <property type="entry name" value="LRR_14"/>
    <property type="match status" value="1"/>
</dbReference>
<evidence type="ECO:0000256" key="20">
    <source>
        <dbReference type="SAM" id="SignalP"/>
    </source>
</evidence>
<dbReference type="Pfam" id="PF00560">
    <property type="entry name" value="LRR_1"/>
    <property type="match status" value="5"/>
</dbReference>
<dbReference type="InterPro" id="IPR001611">
    <property type="entry name" value="Leu-rich_rpt"/>
</dbReference>
<dbReference type="InterPro" id="IPR013210">
    <property type="entry name" value="LRR_N_plant-typ"/>
</dbReference>
<evidence type="ECO:0000256" key="6">
    <source>
        <dbReference type="ARBA" id="ARBA00022512"/>
    </source>
</evidence>
<evidence type="ECO:0000256" key="3">
    <source>
        <dbReference type="ARBA" id="ARBA00004251"/>
    </source>
</evidence>
<evidence type="ECO:0000256" key="11">
    <source>
        <dbReference type="ARBA" id="ARBA00022737"/>
    </source>
</evidence>
<name>A0A0L9VJS2_PHAAN</name>
<keyword evidence="7" id="KW-0964">Secreted</keyword>
<keyword evidence="12" id="KW-0611">Plant defense</keyword>
<dbReference type="SMART" id="SM00369">
    <property type="entry name" value="LRR_TYP"/>
    <property type="match status" value="6"/>
</dbReference>
<dbReference type="SUPFAM" id="SSF52058">
    <property type="entry name" value="L domain-like"/>
    <property type="match status" value="5"/>
</dbReference>
<evidence type="ECO:0000256" key="14">
    <source>
        <dbReference type="ARBA" id="ARBA00023136"/>
    </source>
</evidence>
<feature type="chain" id="PRO_5005596747" evidence="20">
    <location>
        <begin position="21"/>
        <end position="1122"/>
    </location>
</feature>
<evidence type="ECO:0000256" key="18">
    <source>
        <dbReference type="ARBA" id="ARBA00038043"/>
    </source>
</evidence>
<dbReference type="Gene3D" id="3.80.10.10">
    <property type="entry name" value="Ribonuclease Inhibitor"/>
    <property type="match status" value="5"/>
</dbReference>
<dbReference type="OrthoDB" id="676979at2759"/>
<dbReference type="PANTHER" id="PTHR48063:SF98">
    <property type="entry name" value="LRR RECEPTOR-LIKE SERINE_THREONINE-PROTEIN KINASE FLS2"/>
    <property type="match status" value="1"/>
</dbReference>
<keyword evidence="9 19" id="KW-0812">Transmembrane</keyword>
<dbReference type="PRINTS" id="PR00019">
    <property type="entry name" value="LEURICHRPT"/>
</dbReference>
<evidence type="ECO:0000313" key="23">
    <source>
        <dbReference type="EMBL" id="KOM55301.1"/>
    </source>
</evidence>
<organism evidence="23 24">
    <name type="scientific">Phaseolus angularis</name>
    <name type="common">Azuki bean</name>
    <name type="synonym">Vigna angularis</name>
    <dbReference type="NCBI Taxonomy" id="3914"/>
    <lineage>
        <taxon>Eukaryota</taxon>
        <taxon>Viridiplantae</taxon>
        <taxon>Streptophyta</taxon>
        <taxon>Embryophyta</taxon>
        <taxon>Tracheophyta</taxon>
        <taxon>Spermatophyta</taxon>
        <taxon>Magnoliopsida</taxon>
        <taxon>eudicotyledons</taxon>
        <taxon>Gunneridae</taxon>
        <taxon>Pentapetalae</taxon>
        <taxon>rosids</taxon>
        <taxon>fabids</taxon>
        <taxon>Fabales</taxon>
        <taxon>Fabaceae</taxon>
        <taxon>Papilionoideae</taxon>
        <taxon>50 kb inversion clade</taxon>
        <taxon>NPAAA clade</taxon>
        <taxon>indigoferoid/millettioid clade</taxon>
        <taxon>Phaseoleae</taxon>
        <taxon>Vigna</taxon>
    </lineage>
</organism>
<dbReference type="OMA" id="DKGDCCK"/>
<evidence type="ECO:0000259" key="21">
    <source>
        <dbReference type="Pfam" id="PF08263"/>
    </source>
</evidence>
<dbReference type="Proteomes" id="UP000053144">
    <property type="component" value="Chromosome 10"/>
</dbReference>
<dbReference type="Pfam" id="PF13855">
    <property type="entry name" value="LRR_8"/>
    <property type="match status" value="2"/>
</dbReference>
<evidence type="ECO:0000256" key="12">
    <source>
        <dbReference type="ARBA" id="ARBA00022821"/>
    </source>
</evidence>
<keyword evidence="17" id="KW-0325">Glycoprotein</keyword>
<dbReference type="FunFam" id="3.80.10.10:FF:000213">
    <property type="entry name" value="Tyrosine-sulfated glycopeptide receptor 1"/>
    <property type="match status" value="2"/>
</dbReference>
<evidence type="ECO:0000256" key="15">
    <source>
        <dbReference type="ARBA" id="ARBA00023157"/>
    </source>
</evidence>
<evidence type="ECO:0000256" key="16">
    <source>
        <dbReference type="ARBA" id="ARBA00023170"/>
    </source>
</evidence>
<accession>A0A0L9VJS2</accession>
<evidence type="ECO:0000256" key="4">
    <source>
        <dbReference type="ARBA" id="ARBA00009592"/>
    </source>
</evidence>
<protein>
    <submittedName>
        <fullName evidence="23">Uncharacterized protein</fullName>
    </submittedName>
</protein>
<evidence type="ECO:0000256" key="2">
    <source>
        <dbReference type="ARBA" id="ARBA00004191"/>
    </source>
</evidence>
<evidence type="ECO:0000256" key="7">
    <source>
        <dbReference type="ARBA" id="ARBA00022525"/>
    </source>
</evidence>
<reference evidence="24" key="1">
    <citation type="journal article" date="2015" name="Proc. Natl. Acad. Sci. U.S.A.">
        <title>Genome sequencing of adzuki bean (Vigna angularis) provides insight into high starch and low fat accumulation and domestication.</title>
        <authorList>
            <person name="Yang K."/>
            <person name="Tian Z."/>
            <person name="Chen C."/>
            <person name="Luo L."/>
            <person name="Zhao B."/>
            <person name="Wang Z."/>
            <person name="Yu L."/>
            <person name="Li Y."/>
            <person name="Sun Y."/>
            <person name="Li W."/>
            <person name="Chen Y."/>
            <person name="Li Y."/>
            <person name="Zhang Y."/>
            <person name="Ai D."/>
            <person name="Zhao J."/>
            <person name="Shang C."/>
            <person name="Ma Y."/>
            <person name="Wu B."/>
            <person name="Wang M."/>
            <person name="Gao L."/>
            <person name="Sun D."/>
            <person name="Zhang P."/>
            <person name="Guo F."/>
            <person name="Wang W."/>
            <person name="Li Y."/>
            <person name="Wang J."/>
            <person name="Varshney R.K."/>
            <person name="Wang J."/>
            <person name="Ling H.Q."/>
            <person name="Wan P."/>
        </authorList>
    </citation>
    <scope>NUCLEOTIDE SEQUENCE</scope>
    <source>
        <strain evidence="24">cv. Jingnong 6</strain>
    </source>
</reference>
<dbReference type="KEGG" id="var:108345042"/>
<keyword evidence="14 19" id="KW-0472">Membrane</keyword>
<evidence type="ECO:0000256" key="1">
    <source>
        <dbReference type="ARBA" id="ARBA00004170"/>
    </source>
</evidence>
<evidence type="ECO:0000256" key="9">
    <source>
        <dbReference type="ARBA" id="ARBA00022692"/>
    </source>
</evidence>
<evidence type="ECO:0000256" key="5">
    <source>
        <dbReference type="ARBA" id="ARBA00022475"/>
    </source>
</evidence>
<sequence length="1122" mass="126879">MSAYFLKSFYLLLLSLLTTGISVTLKNSGESGEAKCIERERQALLSFKHCLIDNYGMLSTWTNHHNNTDCCKWKGIHCNHQTGHVQLLDLHGNNDYTQYLRGEINVTSLIHLQYLEHLDLSYNYFHGIYIPDFMGFITNLRYLSLFHSYFSGRIPSKLGDLSQLRYLNLRHNYLWGEIPVQIGNLKLLQYLDLGGMFLSGKIPSQIGNLRKLQYLSIGCNYGEITRFDISNSLSGAIPFQIGNLPLLHTLRLGGNFDIKAEDAKWLSSLHSLTVLDLTSLHNLSSSRQWLQTISQIIPNLTELRLADCNLVDNDIQSLFHSRSSNNSISLAILDLSSNILTSSTLQLLFNISLHLREFYLPQNSISLSPSLCLNFPSLKILDLSYVRLASSMFLGNFNISSKLQELHLRSSGLIDSSFLISSTSTMNSLSSLLHIDLSNNLLRSYSIFHWLSNFTTNLRTLHLDYNFLEGSIPDEFGKSMNSLEYLSLSNNKLQGKVPSLFGSMCRLQVLDLSYNKLNGEFPSFIQNSSWCSRHIFKRLELSYNQITGKIPESIRLLSGLEVLSLNGNSFEGDVTESHLYNFSKLLWLSLSYNSLSLKFASSWIPPFRLTYLALASCKLGKTFPNWLQTQSSLITLDISDSGISDSVPEWFWNKLQTIYELNMSHNNLIGSVPNFQLKLPYRPSINLNSNKFEGKVPLFFLQASELLLSSNNFSDLFSFLCGNVTAANLATLDLSDNQIKGQLPDCWKSVDRLLFLDLSNNELTGNISISMGSLVKLEALVLRNNSLMGELPSSLKNCNKLIMLDVSENMLCGPIPSWVGESMQQLMILIMRGNHFSGNITLPLCYLKSIQLFDLSRNNLSGGIPTCVNNFTALSGNNINQTETENRVHWYNNSYYEIYSISSHSYYTFRITWMWKGVERNFANPELTLHSIDLSCNNLTGTMPREITYMLGLVSLNLSRNSFSGEIPSEIGNLRSLESLDLSRNQFNGRIPFSISQMDFLEKLDLSHNSLSGRIPLGRHLDTFDASCFEGNIDLCGEQINKSCAGDQTSVKSQEATVHGEDFIFSEALYMSLGIGYFTGFWGLLGPLLLCQPWRISYLRFLNRLIDYLLVMVEVNIAKFQK</sequence>
<dbReference type="STRING" id="3914.A0A0L9VJS2"/>
<dbReference type="GO" id="GO:0006952">
    <property type="term" value="P:defense response"/>
    <property type="evidence" value="ECO:0007669"/>
    <property type="project" value="UniProtKB-KW"/>
</dbReference>
<dbReference type="Gramene" id="KOM55301">
    <property type="protein sequence ID" value="KOM55301"/>
    <property type="gene ID" value="LR48_Vigan10g119300"/>
</dbReference>
<dbReference type="InterPro" id="IPR055414">
    <property type="entry name" value="LRR_R13L4/SHOC2-like"/>
</dbReference>
<dbReference type="InterPro" id="IPR003591">
    <property type="entry name" value="Leu-rich_rpt_typical-subtyp"/>
</dbReference>
<keyword evidence="5" id="KW-1003">Cell membrane</keyword>
<evidence type="ECO:0000256" key="17">
    <source>
        <dbReference type="ARBA" id="ARBA00023180"/>
    </source>
</evidence>
<dbReference type="GO" id="GO:0005886">
    <property type="term" value="C:plasma membrane"/>
    <property type="evidence" value="ECO:0007669"/>
    <property type="project" value="UniProtKB-SubCell"/>
</dbReference>
<evidence type="ECO:0000256" key="13">
    <source>
        <dbReference type="ARBA" id="ARBA00022989"/>
    </source>
</evidence>
<dbReference type="EMBL" id="CM003380">
    <property type="protein sequence ID" value="KOM55301.1"/>
    <property type="molecule type" value="Genomic_DNA"/>
</dbReference>
<comment type="subcellular location">
    <subcellularLocation>
        <location evidence="3">Cell membrane</location>
        <topology evidence="3">Single-pass type I membrane protein</topology>
    </subcellularLocation>
    <subcellularLocation>
        <location evidence="1">Membrane</location>
        <topology evidence="1">Peripheral membrane protein</topology>
    </subcellularLocation>
    <subcellularLocation>
        <location evidence="2">Secreted</location>
        <location evidence="2">Cell wall</location>
    </subcellularLocation>
</comment>